<feature type="compositionally biased region" description="Low complexity" evidence="2">
    <location>
        <begin position="196"/>
        <end position="208"/>
    </location>
</feature>
<dbReference type="PROSITE" id="PS50157">
    <property type="entry name" value="ZINC_FINGER_C2H2_2"/>
    <property type="match status" value="1"/>
</dbReference>
<evidence type="ECO:0000259" key="3">
    <source>
        <dbReference type="PROSITE" id="PS50157"/>
    </source>
</evidence>
<dbReference type="GO" id="GO:0008270">
    <property type="term" value="F:zinc ion binding"/>
    <property type="evidence" value="ECO:0007669"/>
    <property type="project" value="UniProtKB-KW"/>
</dbReference>
<accession>A0AAD7TL18</accession>
<dbReference type="AlphaFoldDB" id="A0AAD7TL18"/>
<dbReference type="EMBL" id="JAPEVG010000333">
    <property type="protein sequence ID" value="KAJ8468525.1"/>
    <property type="molecule type" value="Genomic_DNA"/>
</dbReference>
<dbReference type="InterPro" id="IPR013087">
    <property type="entry name" value="Znf_C2H2_type"/>
</dbReference>
<feature type="compositionally biased region" description="Polar residues" evidence="2">
    <location>
        <begin position="632"/>
        <end position="643"/>
    </location>
</feature>
<feature type="compositionally biased region" description="Low complexity" evidence="2">
    <location>
        <begin position="107"/>
        <end position="127"/>
    </location>
</feature>
<organism evidence="4 5">
    <name type="scientific">Trametes cubensis</name>
    <dbReference type="NCBI Taxonomy" id="1111947"/>
    <lineage>
        <taxon>Eukaryota</taxon>
        <taxon>Fungi</taxon>
        <taxon>Dikarya</taxon>
        <taxon>Basidiomycota</taxon>
        <taxon>Agaricomycotina</taxon>
        <taxon>Agaricomycetes</taxon>
        <taxon>Polyporales</taxon>
        <taxon>Polyporaceae</taxon>
        <taxon>Trametes</taxon>
    </lineage>
</organism>
<evidence type="ECO:0000256" key="1">
    <source>
        <dbReference type="PROSITE-ProRule" id="PRU00042"/>
    </source>
</evidence>
<dbReference type="PROSITE" id="PS00028">
    <property type="entry name" value="ZINC_FINGER_C2H2_1"/>
    <property type="match status" value="1"/>
</dbReference>
<evidence type="ECO:0000313" key="4">
    <source>
        <dbReference type="EMBL" id="KAJ8468525.1"/>
    </source>
</evidence>
<feature type="region of interest" description="Disordered" evidence="2">
    <location>
        <begin position="706"/>
        <end position="730"/>
    </location>
</feature>
<evidence type="ECO:0000313" key="5">
    <source>
        <dbReference type="Proteomes" id="UP001215151"/>
    </source>
</evidence>
<feature type="compositionally biased region" description="Polar residues" evidence="2">
    <location>
        <begin position="652"/>
        <end position="665"/>
    </location>
</feature>
<reference evidence="4" key="1">
    <citation type="submission" date="2022-11" db="EMBL/GenBank/DDBJ databases">
        <title>Genome Sequence of Cubamyces cubensis.</title>
        <authorList>
            <person name="Buettner E."/>
        </authorList>
    </citation>
    <scope>NUCLEOTIDE SEQUENCE</scope>
    <source>
        <strain evidence="4">MPL-01</strain>
    </source>
</reference>
<gene>
    <name evidence="4" type="ORF">ONZ51_g9595</name>
</gene>
<sequence length="848" mass="91543">MTSPGDNVFDYIQSVLAGNANIPTPQHPCGEAWAPFQWPYANAGTRYHYGPAPMSYPVTFAAVNESVATPVRQPYYMAQERPSSHVAATNLSITPLVPPLVRPPTPTTLSTTYSSSTVPLSASSAQSHGPLSSAAHPVTAPAYPPLVDGGNFPHPQRQRYPLRNQLQLRHPEAQFEPWDSVYDDDDRARTVRATYPLGSSSSNIPHSSFPATHAPAPAELPASTTVRDRVGRVTRKRKNEGKENASNSNPVPSRKRRRLRDEHHAHGPPDDILLDSSSGRGVMTPGQPVAASLTDTGGYPLPHTDPDLGFRTTALRRVNASAPLAPYTYPPPLPLSYLSSESSTPPPAPQATSPRGGTVRPTARASFPSTPAPSMTSAVDIQQNVDVVPSSEIAWDPSREVYPGANTHAARQARSYNRGRALRTEGSVSRTLSAQSPLRHVREDVAPKTRRRGAERPSLAEARISKVAAGFKKEANGTICPFVKCSKKFVNRSDCERHVRSLHLGIRTECRSCVSPRTRKNKKDKGSFGRTDGFQRHLRETCLGKERLDKEVQAIMLANNATKSAATQIVLQRYGRKKLPCQHSREYEDGKQVLSMFNKPENWESMELDLRESGWQVVWDRPVNCCGAVTAEQPSAGNAQRGSPVQEPARRTSPQSGTASDNSPQEAITLASPSQLGHHTTPRRVPVTPGRSLCLGEHAIARAHVSTHDQHGSDVDVGESNAQSDEDTATPDIAESGTAILSLGPPVLPATASSPVASPPRILEDGIWVNDLVHRAPAAVSPSTTGATCMPLGTIDANIRRGDDYGTETSPMGVVGDSGFDSSFDSMFDQCIAELRFAGANAGDMFQF</sequence>
<name>A0AAD7TL18_9APHY</name>
<dbReference type="Proteomes" id="UP001215151">
    <property type="component" value="Unassembled WGS sequence"/>
</dbReference>
<proteinExistence type="predicted"/>
<feature type="region of interest" description="Disordered" evidence="2">
    <location>
        <begin position="196"/>
        <end position="305"/>
    </location>
</feature>
<protein>
    <recommendedName>
        <fullName evidence="3">C2H2-type domain-containing protein</fullName>
    </recommendedName>
</protein>
<evidence type="ECO:0000256" key="2">
    <source>
        <dbReference type="SAM" id="MobiDB-lite"/>
    </source>
</evidence>
<feature type="region of interest" description="Disordered" evidence="2">
    <location>
        <begin position="336"/>
        <end position="377"/>
    </location>
</feature>
<feature type="region of interest" description="Disordered" evidence="2">
    <location>
        <begin position="671"/>
        <end position="690"/>
    </location>
</feature>
<keyword evidence="1" id="KW-0862">Zinc</keyword>
<comment type="caution">
    <text evidence="4">The sequence shown here is derived from an EMBL/GenBank/DDBJ whole genome shotgun (WGS) entry which is preliminary data.</text>
</comment>
<keyword evidence="1" id="KW-0479">Metal-binding</keyword>
<feature type="compositionally biased region" description="Polar residues" evidence="2">
    <location>
        <begin position="367"/>
        <end position="377"/>
    </location>
</feature>
<keyword evidence="5" id="KW-1185">Reference proteome</keyword>
<keyword evidence="1" id="KW-0863">Zinc-finger</keyword>
<feature type="compositionally biased region" description="Basic and acidic residues" evidence="2">
    <location>
        <begin position="259"/>
        <end position="269"/>
    </location>
</feature>
<feature type="region of interest" description="Disordered" evidence="2">
    <location>
        <begin position="631"/>
        <end position="665"/>
    </location>
</feature>
<feature type="domain" description="C2H2-type" evidence="3">
    <location>
        <begin position="478"/>
        <end position="508"/>
    </location>
</feature>
<feature type="region of interest" description="Disordered" evidence="2">
    <location>
        <begin position="107"/>
        <end position="158"/>
    </location>
</feature>